<dbReference type="PANTHER" id="PTHR31479">
    <property type="entry name" value="ALPHA/BETA-HYDROLASES SUPERFAMILY PROTEIN"/>
    <property type="match status" value="1"/>
</dbReference>
<accession>A0A5N6RF95</accession>
<gene>
    <name evidence="1" type="ORF">FH972_016223</name>
</gene>
<evidence type="ECO:0000313" key="1">
    <source>
        <dbReference type="EMBL" id="KAE8077683.1"/>
    </source>
</evidence>
<organism evidence="1 2">
    <name type="scientific">Carpinus fangiana</name>
    <dbReference type="NCBI Taxonomy" id="176857"/>
    <lineage>
        <taxon>Eukaryota</taxon>
        <taxon>Viridiplantae</taxon>
        <taxon>Streptophyta</taxon>
        <taxon>Embryophyta</taxon>
        <taxon>Tracheophyta</taxon>
        <taxon>Spermatophyta</taxon>
        <taxon>Magnoliopsida</taxon>
        <taxon>eudicotyledons</taxon>
        <taxon>Gunneridae</taxon>
        <taxon>Pentapetalae</taxon>
        <taxon>rosids</taxon>
        <taxon>fabids</taxon>
        <taxon>Fagales</taxon>
        <taxon>Betulaceae</taxon>
        <taxon>Carpinus</taxon>
    </lineage>
</organism>
<dbReference type="PANTHER" id="PTHR31479:SF31">
    <property type="entry name" value="ALPHA_BETA-HYDROLASES SUPERFAMILY PROTEIN"/>
    <property type="match status" value="1"/>
</dbReference>
<dbReference type="AlphaFoldDB" id="A0A5N6RF95"/>
<dbReference type="OrthoDB" id="58570at2759"/>
<dbReference type="SUPFAM" id="SSF53474">
    <property type="entry name" value="alpha/beta-Hydrolases"/>
    <property type="match status" value="1"/>
</dbReference>
<sequence length="341" mass="38401">MPSKRHIFSLSGPVHLTAVDWANPHHRRSILASLVQGVYRQERDRLEKRQGRDNQALAPPWWESFHFRLYRVLTDVDGSIIGAIYEYPASAPNLPIYVIAFRGIIKKLSTILRDLKSGVRCILNDLHRSSRFQRAMPAVMEIVASAGAANVLLAGHSMGSAIALLVGKKMVKMGYLLETFLFNPPFVGLPIELIKDEKLKQEIRYATTVVKSGLAIAVEGDRHHHQHSHEPFAALSCWFPQLLVNKDDPFCAEYIGYFRNREDMKQSGAEKIERVAGKSSITSLISSAVGGESEALHLLPSAYLTINKGSTPGFRRAHGIHQWWDPSFTCESLQYQYHLQY</sequence>
<protein>
    <submittedName>
        <fullName evidence="1">Uncharacterized protein</fullName>
    </submittedName>
</protein>
<dbReference type="Gene3D" id="3.40.50.1820">
    <property type="entry name" value="alpha/beta hydrolase"/>
    <property type="match status" value="1"/>
</dbReference>
<keyword evidence="2" id="KW-1185">Reference proteome</keyword>
<dbReference type="Proteomes" id="UP000327013">
    <property type="component" value="Chromosome 6"/>
</dbReference>
<dbReference type="EMBL" id="CM017326">
    <property type="protein sequence ID" value="KAE8077683.1"/>
    <property type="molecule type" value="Genomic_DNA"/>
</dbReference>
<name>A0A5N6RF95_9ROSI</name>
<dbReference type="InterPro" id="IPR029058">
    <property type="entry name" value="AB_hydrolase_fold"/>
</dbReference>
<reference evidence="1 2" key="1">
    <citation type="submission" date="2019-06" db="EMBL/GenBank/DDBJ databases">
        <title>A chromosomal-level reference genome of Carpinus fangiana (Coryloideae, Betulaceae).</title>
        <authorList>
            <person name="Yang X."/>
            <person name="Wang Z."/>
            <person name="Zhang L."/>
            <person name="Hao G."/>
            <person name="Liu J."/>
            <person name="Yang Y."/>
        </authorList>
    </citation>
    <scope>NUCLEOTIDE SEQUENCE [LARGE SCALE GENOMIC DNA]</scope>
    <source>
        <strain evidence="1">Cfa_2016G</strain>
        <tissue evidence="1">Leaf</tissue>
    </source>
</reference>
<proteinExistence type="predicted"/>
<evidence type="ECO:0000313" key="2">
    <source>
        <dbReference type="Proteomes" id="UP000327013"/>
    </source>
</evidence>